<evidence type="ECO:0000256" key="5">
    <source>
        <dbReference type="PROSITE-ProRule" id="PRU01248"/>
    </source>
</evidence>
<dbReference type="GO" id="GO:0006310">
    <property type="term" value="P:DNA recombination"/>
    <property type="evidence" value="ECO:0007669"/>
    <property type="project" value="UniProtKB-KW"/>
</dbReference>
<dbReference type="GO" id="GO:0015074">
    <property type="term" value="P:DNA integration"/>
    <property type="evidence" value="ECO:0007669"/>
    <property type="project" value="UniProtKB-KW"/>
</dbReference>
<dbReference type="GO" id="GO:0003677">
    <property type="term" value="F:DNA binding"/>
    <property type="evidence" value="ECO:0007669"/>
    <property type="project" value="UniProtKB-UniRule"/>
</dbReference>
<evidence type="ECO:0000259" key="6">
    <source>
        <dbReference type="PROSITE" id="PS51898"/>
    </source>
</evidence>
<dbReference type="PANTHER" id="PTHR30629:SF2">
    <property type="entry name" value="PROPHAGE INTEGRASE INTS-RELATED"/>
    <property type="match status" value="1"/>
</dbReference>
<proteinExistence type="inferred from homology"/>
<dbReference type="InterPro" id="IPR002104">
    <property type="entry name" value="Integrase_catalytic"/>
</dbReference>
<sequence length="483" mass="53175">MAPRKRSTLGEVFQARDRYRARYARNGQTHTPGRTFTTFKLADDWLIDEQRLIDRGEWTPPADRRAALQALEAAQTAASERVDAYARRWLASRTTRTGTPLAPRTVAEYGRYLDNILAPLAALPLDGITREKVEEWWQEHDRVPTHRHHAYSFLKSVLSDAVKRGRILSNPCQVENAASISPNTPKAVRAGLVTELDASDVVAMSDAMPARHRFLVLLLAWTGIRPGEAFALRRQDVDQRTTVDGVPRVRLNVFRAVTKGPEGGPALIAGAPKTPGSVRAVLLPPHLAPDLAAHLDAHAAPGVDGLLFPSSNPARDFCTVGQVAGTAPKRRKYPTGTRFEKPTGWNAARLAVARPQLRLYDLRHWARRQWTRAGLDTASAEMLLGHELPRVLGTYAHLDLDHVWPFMVRCSELTGWTPPVAPKHTPAIISPRLLNAMTAEQLAGTLATMSDEQLAEAVPHLDAATLARVLSATVTRPGETRNG</sequence>
<gene>
    <name evidence="8" type="ORF">ET989_10835</name>
</gene>
<dbReference type="PANTHER" id="PTHR30629">
    <property type="entry name" value="PROPHAGE INTEGRASE"/>
    <property type="match status" value="1"/>
</dbReference>
<dbReference type="Gene3D" id="1.10.150.130">
    <property type="match status" value="1"/>
</dbReference>
<evidence type="ECO:0000313" key="8">
    <source>
        <dbReference type="EMBL" id="TBT83801.1"/>
    </source>
</evidence>
<dbReference type="SUPFAM" id="SSF56349">
    <property type="entry name" value="DNA breaking-rejoining enzymes"/>
    <property type="match status" value="1"/>
</dbReference>
<evidence type="ECO:0000313" key="9">
    <source>
        <dbReference type="Proteomes" id="UP000292373"/>
    </source>
</evidence>
<name>A0A4Q9KCA3_9ACTN</name>
<keyword evidence="2" id="KW-0229">DNA integration</keyword>
<dbReference type="OrthoDB" id="1822491at2"/>
<dbReference type="EMBL" id="SDMQ01000010">
    <property type="protein sequence ID" value="TBT83801.1"/>
    <property type="molecule type" value="Genomic_DNA"/>
</dbReference>
<dbReference type="InterPro" id="IPR044068">
    <property type="entry name" value="CB"/>
</dbReference>
<accession>A0A4Q9KCA3</accession>
<evidence type="ECO:0000256" key="1">
    <source>
        <dbReference type="ARBA" id="ARBA00008857"/>
    </source>
</evidence>
<evidence type="ECO:0000259" key="7">
    <source>
        <dbReference type="PROSITE" id="PS51900"/>
    </source>
</evidence>
<evidence type="ECO:0000256" key="4">
    <source>
        <dbReference type="ARBA" id="ARBA00023172"/>
    </source>
</evidence>
<keyword evidence="4" id="KW-0233">DNA recombination</keyword>
<feature type="domain" description="Core-binding (CB)" evidence="7">
    <location>
        <begin position="80"/>
        <end position="162"/>
    </location>
</feature>
<keyword evidence="9" id="KW-1185">Reference proteome</keyword>
<reference evidence="8 9" key="1">
    <citation type="submission" date="2019-01" db="EMBL/GenBank/DDBJ databases">
        <title>Lactibacter flavus gen. nov., sp. nov., a novel bacterium of the family Propionibacteriaceae isolated from raw milk and dairy products.</title>
        <authorList>
            <person name="Huptas C."/>
            <person name="Wenning M."/>
            <person name="Breitenwieser F."/>
            <person name="Doll E."/>
            <person name="Von Neubeck M."/>
            <person name="Busse H.-J."/>
            <person name="Scherer S."/>
        </authorList>
    </citation>
    <scope>NUCLEOTIDE SEQUENCE [LARGE SCALE GENOMIC DNA]</scope>
    <source>
        <strain evidence="8 9">KCTC 33808</strain>
    </source>
</reference>
<dbReference type="InterPro" id="IPR010998">
    <property type="entry name" value="Integrase_recombinase_N"/>
</dbReference>
<dbReference type="InterPro" id="IPR011010">
    <property type="entry name" value="DNA_brk_join_enz"/>
</dbReference>
<organism evidence="8 9">
    <name type="scientific">Propioniciclava sinopodophylli</name>
    <dbReference type="NCBI Taxonomy" id="1837344"/>
    <lineage>
        <taxon>Bacteria</taxon>
        <taxon>Bacillati</taxon>
        <taxon>Actinomycetota</taxon>
        <taxon>Actinomycetes</taxon>
        <taxon>Propionibacteriales</taxon>
        <taxon>Propionibacteriaceae</taxon>
        <taxon>Propioniciclava</taxon>
    </lineage>
</organism>
<dbReference type="AlphaFoldDB" id="A0A4Q9KCA3"/>
<dbReference type="InterPro" id="IPR050808">
    <property type="entry name" value="Phage_Integrase"/>
</dbReference>
<evidence type="ECO:0008006" key="10">
    <source>
        <dbReference type="Google" id="ProtNLM"/>
    </source>
</evidence>
<feature type="domain" description="Tyr recombinase" evidence="6">
    <location>
        <begin position="191"/>
        <end position="408"/>
    </location>
</feature>
<evidence type="ECO:0000256" key="3">
    <source>
        <dbReference type="ARBA" id="ARBA00023125"/>
    </source>
</evidence>
<keyword evidence="3 5" id="KW-0238">DNA-binding</keyword>
<protein>
    <recommendedName>
        <fullName evidence="10">Site-specific integrase</fullName>
    </recommendedName>
</protein>
<dbReference type="InterPro" id="IPR013762">
    <property type="entry name" value="Integrase-like_cat_sf"/>
</dbReference>
<comment type="caution">
    <text evidence="8">The sequence shown here is derived from an EMBL/GenBank/DDBJ whole genome shotgun (WGS) entry which is preliminary data.</text>
</comment>
<evidence type="ECO:0000256" key="2">
    <source>
        <dbReference type="ARBA" id="ARBA00022908"/>
    </source>
</evidence>
<dbReference type="Gene3D" id="1.10.443.10">
    <property type="entry name" value="Intergrase catalytic core"/>
    <property type="match status" value="1"/>
</dbReference>
<dbReference type="PROSITE" id="PS51900">
    <property type="entry name" value="CB"/>
    <property type="match status" value="1"/>
</dbReference>
<dbReference type="PROSITE" id="PS51898">
    <property type="entry name" value="TYR_RECOMBINASE"/>
    <property type="match status" value="1"/>
</dbReference>
<comment type="similarity">
    <text evidence="1">Belongs to the 'phage' integrase family.</text>
</comment>
<dbReference type="Proteomes" id="UP000292373">
    <property type="component" value="Unassembled WGS sequence"/>
</dbReference>